<evidence type="ECO:0000256" key="1">
    <source>
        <dbReference type="ARBA" id="ARBA00022723"/>
    </source>
</evidence>
<feature type="non-terminal residue" evidence="5">
    <location>
        <position position="99"/>
    </location>
</feature>
<evidence type="ECO:0000256" key="3">
    <source>
        <dbReference type="ARBA" id="ARBA00022833"/>
    </source>
</evidence>
<evidence type="ECO:0000313" key="6">
    <source>
        <dbReference type="Proteomes" id="UP000007151"/>
    </source>
</evidence>
<name>A0A212EXN1_DANPL</name>
<proteinExistence type="predicted"/>
<dbReference type="KEGG" id="dpl:KGM_208266A"/>
<dbReference type="Proteomes" id="UP000007151">
    <property type="component" value="Unassembled WGS sequence"/>
</dbReference>
<keyword evidence="2" id="KW-0863">Zinc-finger</keyword>
<feature type="domain" description="FLYWCH-type" evidence="4">
    <location>
        <begin position="51"/>
        <end position="89"/>
    </location>
</feature>
<protein>
    <submittedName>
        <fullName evidence="5">Modifier of mdg4</fullName>
    </submittedName>
</protein>
<dbReference type="InterPro" id="IPR007588">
    <property type="entry name" value="Znf_FLYWCH"/>
</dbReference>
<evidence type="ECO:0000259" key="4">
    <source>
        <dbReference type="Pfam" id="PF04500"/>
    </source>
</evidence>
<comment type="caution">
    <text evidence="5">The sequence shown here is derived from an EMBL/GenBank/DDBJ whole genome shotgun (WGS) entry which is preliminary data.</text>
</comment>
<dbReference type="Pfam" id="PF04500">
    <property type="entry name" value="FLYWCH"/>
    <property type="match status" value="2"/>
</dbReference>
<evidence type="ECO:0000313" key="5">
    <source>
        <dbReference type="EMBL" id="OWR46256.1"/>
    </source>
</evidence>
<evidence type="ECO:0000256" key="2">
    <source>
        <dbReference type="ARBA" id="ARBA00022771"/>
    </source>
</evidence>
<keyword evidence="1" id="KW-0479">Metal-binding</keyword>
<accession>A0A212EXN1</accession>
<sequence length="99" mass="11276">MRNLKKNGAYWTCSSHHKKGCKANVTTDDNKKQLSVLNTKHNHPPPDYPYARNSKNGWTCSSRSSKKCNALLRLSTKGVLTVINSEHTHEPPLFYINEH</sequence>
<dbReference type="InParanoid" id="A0A212EXN1"/>
<organism evidence="5 6">
    <name type="scientific">Danaus plexippus plexippus</name>
    <dbReference type="NCBI Taxonomy" id="278856"/>
    <lineage>
        <taxon>Eukaryota</taxon>
        <taxon>Metazoa</taxon>
        <taxon>Ecdysozoa</taxon>
        <taxon>Arthropoda</taxon>
        <taxon>Hexapoda</taxon>
        <taxon>Insecta</taxon>
        <taxon>Pterygota</taxon>
        <taxon>Neoptera</taxon>
        <taxon>Endopterygota</taxon>
        <taxon>Lepidoptera</taxon>
        <taxon>Glossata</taxon>
        <taxon>Ditrysia</taxon>
        <taxon>Papilionoidea</taxon>
        <taxon>Nymphalidae</taxon>
        <taxon>Danainae</taxon>
        <taxon>Danaini</taxon>
        <taxon>Danaina</taxon>
        <taxon>Danaus</taxon>
        <taxon>Danaus</taxon>
    </lineage>
</organism>
<dbReference type="GO" id="GO:0008270">
    <property type="term" value="F:zinc ion binding"/>
    <property type="evidence" value="ECO:0007669"/>
    <property type="project" value="UniProtKB-KW"/>
</dbReference>
<keyword evidence="6" id="KW-1185">Reference proteome</keyword>
<gene>
    <name evidence="5" type="ORF">KGM_208266A</name>
</gene>
<keyword evidence="3" id="KW-0862">Zinc</keyword>
<reference evidence="5 6" key="1">
    <citation type="journal article" date="2011" name="Cell">
        <title>The monarch butterfly genome yields insights into long-distance migration.</title>
        <authorList>
            <person name="Zhan S."/>
            <person name="Merlin C."/>
            <person name="Boore J.L."/>
            <person name="Reppert S.M."/>
        </authorList>
    </citation>
    <scope>NUCLEOTIDE SEQUENCE [LARGE SCALE GENOMIC DNA]</scope>
    <source>
        <strain evidence="5">F-2</strain>
    </source>
</reference>
<dbReference type="Gene3D" id="2.20.25.240">
    <property type="match status" value="2"/>
</dbReference>
<dbReference type="EMBL" id="AGBW02011698">
    <property type="protein sequence ID" value="OWR46256.1"/>
    <property type="molecule type" value="Genomic_DNA"/>
</dbReference>
<dbReference type="AlphaFoldDB" id="A0A212EXN1"/>
<feature type="domain" description="FLYWCH-type" evidence="4">
    <location>
        <begin position="6"/>
        <end position="43"/>
    </location>
</feature>